<dbReference type="AlphaFoldDB" id="A0A511NBB9"/>
<reference evidence="1 2" key="1">
    <citation type="submission" date="2019-07" db="EMBL/GenBank/DDBJ databases">
        <title>Whole genome shotgun sequence of Deinococcus cellulosilyticus NBRC 106333.</title>
        <authorList>
            <person name="Hosoyama A."/>
            <person name="Uohara A."/>
            <person name="Ohji S."/>
            <person name="Ichikawa N."/>
        </authorList>
    </citation>
    <scope>NUCLEOTIDE SEQUENCE [LARGE SCALE GENOMIC DNA]</scope>
    <source>
        <strain evidence="1 2">NBRC 106333</strain>
    </source>
</reference>
<gene>
    <name evidence="1" type="ORF">DC3_57540</name>
</gene>
<accession>A0A511NBB9</accession>
<evidence type="ECO:0000313" key="1">
    <source>
        <dbReference type="EMBL" id="GEM50119.1"/>
    </source>
</evidence>
<proteinExistence type="predicted"/>
<protein>
    <submittedName>
        <fullName evidence="1">Uncharacterized protein</fullName>
    </submittedName>
</protein>
<sequence length="190" mass="21125">MRCQKLKPLLSNKFTICKEPSDSEIVQEGQQAFQQLDAVLLAAIARMIQNRPAQCKSKGVPNYTDQQHVDVVLSQLPVCAVNNKVNLAGVQVAKDQTSHQKVREVTLNKAFETFVATVWGARQLQMGHQLIEYDRSGLDHAQNQGGENMEFAGIQGEIGPEEVKQRLMTRMQHKNSVSDACSVTPSHFVP</sequence>
<dbReference type="EMBL" id="BJXB01000059">
    <property type="protein sequence ID" value="GEM50119.1"/>
    <property type="molecule type" value="Genomic_DNA"/>
</dbReference>
<evidence type="ECO:0000313" key="2">
    <source>
        <dbReference type="Proteomes" id="UP000321306"/>
    </source>
</evidence>
<comment type="caution">
    <text evidence="1">The sequence shown here is derived from an EMBL/GenBank/DDBJ whole genome shotgun (WGS) entry which is preliminary data.</text>
</comment>
<dbReference type="Proteomes" id="UP000321306">
    <property type="component" value="Unassembled WGS sequence"/>
</dbReference>
<organism evidence="1 2">
    <name type="scientific">Deinococcus cellulosilyticus (strain DSM 18568 / NBRC 106333 / KACC 11606 / 5516J-15)</name>
    <dbReference type="NCBI Taxonomy" id="1223518"/>
    <lineage>
        <taxon>Bacteria</taxon>
        <taxon>Thermotogati</taxon>
        <taxon>Deinococcota</taxon>
        <taxon>Deinococci</taxon>
        <taxon>Deinococcales</taxon>
        <taxon>Deinococcaceae</taxon>
        <taxon>Deinococcus</taxon>
    </lineage>
</organism>
<keyword evidence="2" id="KW-1185">Reference proteome</keyword>
<name>A0A511NBB9_DEIC1</name>